<keyword evidence="9" id="KW-1185">Reference proteome</keyword>
<evidence type="ECO:0000256" key="2">
    <source>
        <dbReference type="ARBA" id="ARBA00022649"/>
    </source>
</evidence>
<evidence type="ECO:0000256" key="6">
    <source>
        <dbReference type="ARBA" id="ARBA00030388"/>
    </source>
</evidence>
<keyword evidence="2" id="KW-1277">Toxin-antitoxin system</keyword>
<evidence type="ECO:0000256" key="5">
    <source>
        <dbReference type="ARBA" id="ARBA00022801"/>
    </source>
</evidence>
<dbReference type="PANTHER" id="PTHR38039">
    <property type="entry name" value="TOXIN YOEB"/>
    <property type="match status" value="1"/>
</dbReference>
<evidence type="ECO:0000256" key="1">
    <source>
        <dbReference type="ARBA" id="ARBA00008172"/>
    </source>
</evidence>
<dbReference type="AlphaFoldDB" id="A0A261FJL4"/>
<evidence type="ECO:0000313" key="9">
    <source>
        <dbReference type="Proteomes" id="UP000216444"/>
    </source>
</evidence>
<gene>
    <name evidence="8" type="ORF">BTIS_0091</name>
</gene>
<comment type="caution">
    <text evidence="8">The sequence shown here is derived from an EMBL/GenBank/DDBJ whole genome shotgun (WGS) entry which is preliminary data.</text>
</comment>
<dbReference type="GO" id="GO:0004519">
    <property type="term" value="F:endonuclease activity"/>
    <property type="evidence" value="ECO:0007669"/>
    <property type="project" value="UniProtKB-KW"/>
</dbReference>
<dbReference type="InterPro" id="IPR009614">
    <property type="entry name" value="YoeB_toxin"/>
</dbReference>
<keyword evidence="3" id="KW-0540">Nuclease</keyword>
<organism evidence="8 9">
    <name type="scientific">Bifidobacterium tissieri</name>
    <dbReference type="NCBI Taxonomy" id="1630162"/>
    <lineage>
        <taxon>Bacteria</taxon>
        <taxon>Bacillati</taxon>
        <taxon>Actinomycetota</taxon>
        <taxon>Actinomycetes</taxon>
        <taxon>Bifidobacteriales</taxon>
        <taxon>Bifidobacteriaceae</taxon>
        <taxon>Bifidobacterium</taxon>
    </lineage>
</organism>
<dbReference type="GO" id="GO:0006401">
    <property type="term" value="P:RNA catabolic process"/>
    <property type="evidence" value="ECO:0007669"/>
    <property type="project" value="InterPro"/>
</dbReference>
<dbReference type="EMBL" id="MWWV01000001">
    <property type="protein sequence ID" value="OZG59360.1"/>
    <property type="molecule type" value="Genomic_DNA"/>
</dbReference>
<dbReference type="Gene3D" id="3.30.2310.20">
    <property type="entry name" value="RelE-like"/>
    <property type="match status" value="1"/>
</dbReference>
<dbReference type="GO" id="GO:0016787">
    <property type="term" value="F:hydrolase activity"/>
    <property type="evidence" value="ECO:0007669"/>
    <property type="project" value="UniProtKB-KW"/>
</dbReference>
<evidence type="ECO:0000313" key="8">
    <source>
        <dbReference type="EMBL" id="OZG59360.1"/>
    </source>
</evidence>
<dbReference type="Proteomes" id="UP000216444">
    <property type="component" value="Unassembled WGS sequence"/>
</dbReference>
<evidence type="ECO:0000256" key="7">
    <source>
        <dbReference type="ARBA" id="ARBA00050056"/>
    </source>
</evidence>
<comment type="similarity">
    <text evidence="1">Belongs to the YoeB family.</text>
</comment>
<dbReference type="SUPFAM" id="SSF143011">
    <property type="entry name" value="RelE-like"/>
    <property type="match status" value="1"/>
</dbReference>
<evidence type="ECO:0000256" key="4">
    <source>
        <dbReference type="ARBA" id="ARBA00022759"/>
    </source>
</evidence>
<proteinExistence type="inferred from homology"/>
<dbReference type="PANTHER" id="PTHR38039:SF1">
    <property type="entry name" value="TOXIN YOEB"/>
    <property type="match status" value="1"/>
</dbReference>
<dbReference type="NCBIfam" id="TIGR02116">
    <property type="entry name" value="toxin_Txe_YoeB"/>
    <property type="match status" value="1"/>
</dbReference>
<sequence length="86" mass="10353">MLLCWTEDAWDDYLYWQRQDRRTLKRINALVRDMMRSPFEGIGKPEPLKWGLSGAWSRRIDAANRIIYTVDHERIVILSTRDHYAD</sequence>
<evidence type="ECO:0000256" key="3">
    <source>
        <dbReference type="ARBA" id="ARBA00022722"/>
    </source>
</evidence>
<dbReference type="GO" id="GO:0045892">
    <property type="term" value="P:negative regulation of DNA-templated transcription"/>
    <property type="evidence" value="ECO:0007669"/>
    <property type="project" value="TreeGrafter"/>
</dbReference>
<keyword evidence="4" id="KW-0255">Endonuclease</keyword>
<dbReference type="InterPro" id="IPR035093">
    <property type="entry name" value="RelE/ParE_toxin_dom_sf"/>
</dbReference>
<protein>
    <recommendedName>
        <fullName evidence="7">Endoribonuclease YoeB</fullName>
    </recommendedName>
    <alternativeName>
        <fullName evidence="6">Putative mRNA interferase YoeB</fullName>
    </alternativeName>
</protein>
<name>A0A261FJL4_9BIFI</name>
<reference evidence="8 9" key="1">
    <citation type="journal article" date="2017" name="BMC Genomics">
        <title>Comparative genomic and phylogenomic analyses of the Bifidobacteriaceae family.</title>
        <authorList>
            <person name="Lugli G.A."/>
            <person name="Milani C."/>
            <person name="Turroni F."/>
            <person name="Duranti S."/>
            <person name="Mancabelli L."/>
            <person name="Mangifesta M."/>
            <person name="Ferrario C."/>
            <person name="Modesto M."/>
            <person name="Mattarelli P."/>
            <person name="Jiri K."/>
            <person name="van Sinderen D."/>
            <person name="Ventura M."/>
        </authorList>
    </citation>
    <scope>NUCLEOTIDE SEQUENCE [LARGE SCALE GENOMIC DNA]</scope>
    <source>
        <strain evidence="8 9">DSM 100201</strain>
    </source>
</reference>
<dbReference type="RefSeq" id="WP_094661698.1">
    <property type="nucleotide sequence ID" value="NZ_MWWV01000001.1"/>
</dbReference>
<accession>A0A261FJL4</accession>
<dbReference type="Pfam" id="PF06769">
    <property type="entry name" value="YoeB_toxin"/>
    <property type="match status" value="1"/>
</dbReference>
<keyword evidence="5" id="KW-0378">Hydrolase</keyword>